<evidence type="ECO:0000313" key="2">
    <source>
        <dbReference type="EMBL" id="GIZ03229.1"/>
    </source>
</evidence>
<evidence type="ECO:0000313" key="3">
    <source>
        <dbReference type="Proteomes" id="UP001054945"/>
    </source>
</evidence>
<name>A0AAV4Y8H7_CAEEX</name>
<feature type="compositionally biased region" description="Basic and acidic residues" evidence="1">
    <location>
        <begin position="42"/>
        <end position="59"/>
    </location>
</feature>
<keyword evidence="3" id="KW-1185">Reference proteome</keyword>
<protein>
    <submittedName>
        <fullName evidence="2">Uncharacterized protein</fullName>
    </submittedName>
</protein>
<sequence>MTLKGSSAWGNALRPQSICSETRAAKNTELLSEIRPGRLEKNLLFQREDQSGSWRKETSPLRQSDQNLGESG</sequence>
<feature type="region of interest" description="Disordered" evidence="1">
    <location>
        <begin position="42"/>
        <end position="72"/>
    </location>
</feature>
<gene>
    <name evidence="2" type="ORF">CEXT_283091</name>
</gene>
<dbReference type="Proteomes" id="UP001054945">
    <property type="component" value="Unassembled WGS sequence"/>
</dbReference>
<comment type="caution">
    <text evidence="2">The sequence shown here is derived from an EMBL/GenBank/DDBJ whole genome shotgun (WGS) entry which is preliminary data.</text>
</comment>
<dbReference type="AlphaFoldDB" id="A0AAV4Y8H7"/>
<feature type="compositionally biased region" description="Polar residues" evidence="1">
    <location>
        <begin position="60"/>
        <end position="72"/>
    </location>
</feature>
<organism evidence="2 3">
    <name type="scientific">Caerostris extrusa</name>
    <name type="common">Bark spider</name>
    <name type="synonym">Caerostris bankana</name>
    <dbReference type="NCBI Taxonomy" id="172846"/>
    <lineage>
        <taxon>Eukaryota</taxon>
        <taxon>Metazoa</taxon>
        <taxon>Ecdysozoa</taxon>
        <taxon>Arthropoda</taxon>
        <taxon>Chelicerata</taxon>
        <taxon>Arachnida</taxon>
        <taxon>Araneae</taxon>
        <taxon>Araneomorphae</taxon>
        <taxon>Entelegynae</taxon>
        <taxon>Araneoidea</taxon>
        <taxon>Araneidae</taxon>
        <taxon>Caerostris</taxon>
    </lineage>
</organism>
<proteinExistence type="predicted"/>
<reference evidence="2 3" key="1">
    <citation type="submission" date="2021-06" db="EMBL/GenBank/DDBJ databases">
        <title>Caerostris extrusa draft genome.</title>
        <authorList>
            <person name="Kono N."/>
            <person name="Arakawa K."/>
        </authorList>
    </citation>
    <scope>NUCLEOTIDE SEQUENCE [LARGE SCALE GENOMIC DNA]</scope>
</reference>
<evidence type="ECO:0000256" key="1">
    <source>
        <dbReference type="SAM" id="MobiDB-lite"/>
    </source>
</evidence>
<dbReference type="EMBL" id="BPLR01018922">
    <property type="protein sequence ID" value="GIZ03229.1"/>
    <property type="molecule type" value="Genomic_DNA"/>
</dbReference>
<accession>A0AAV4Y8H7</accession>